<evidence type="ECO:0000313" key="2">
    <source>
        <dbReference type="EMBL" id="KAK1675525.1"/>
    </source>
</evidence>
<evidence type="ECO:0000313" key="3">
    <source>
        <dbReference type="Proteomes" id="UP001224890"/>
    </source>
</evidence>
<comment type="caution">
    <text evidence="2">The sequence shown here is derived from an EMBL/GenBank/DDBJ whole genome shotgun (WGS) entry which is preliminary data.</text>
</comment>
<feature type="chain" id="PRO_5042604308" description="Secreted protein" evidence="1">
    <location>
        <begin position="22"/>
        <end position="92"/>
    </location>
</feature>
<dbReference type="Proteomes" id="UP001224890">
    <property type="component" value="Unassembled WGS sequence"/>
</dbReference>
<evidence type="ECO:0000256" key="1">
    <source>
        <dbReference type="SAM" id="SignalP"/>
    </source>
</evidence>
<sequence length="92" mass="10196">MMHLPKLLVTTILLGLGATAAVPIEDIPDLPDAGMAQPPAHIPEKPWMIWGMCAVASNQCIIHGPHGERRYQCKNFVRKPPFIWFLLGTIGR</sequence>
<dbReference type="RefSeq" id="XP_060429528.1">
    <property type="nucleotide sequence ID" value="XM_060579490.1"/>
</dbReference>
<keyword evidence="3" id="KW-1185">Reference proteome</keyword>
<name>A0AAJ0AKG6_9PEZI</name>
<keyword evidence="1" id="KW-0732">Signal</keyword>
<accession>A0AAJ0AKG6</accession>
<dbReference type="AlphaFoldDB" id="A0AAJ0AKG6"/>
<organism evidence="2 3">
    <name type="scientific">Colletotrichum godetiae</name>
    <dbReference type="NCBI Taxonomy" id="1209918"/>
    <lineage>
        <taxon>Eukaryota</taxon>
        <taxon>Fungi</taxon>
        <taxon>Dikarya</taxon>
        <taxon>Ascomycota</taxon>
        <taxon>Pezizomycotina</taxon>
        <taxon>Sordariomycetes</taxon>
        <taxon>Hypocreomycetidae</taxon>
        <taxon>Glomerellales</taxon>
        <taxon>Glomerellaceae</taxon>
        <taxon>Colletotrichum</taxon>
        <taxon>Colletotrichum acutatum species complex</taxon>
    </lineage>
</organism>
<reference evidence="2" key="1">
    <citation type="submission" date="2021-06" db="EMBL/GenBank/DDBJ databases">
        <title>Comparative genomics, transcriptomics and evolutionary studies reveal genomic signatures of adaptation to plant cell wall in hemibiotrophic fungi.</title>
        <authorList>
            <consortium name="DOE Joint Genome Institute"/>
            <person name="Baroncelli R."/>
            <person name="Diaz J.F."/>
            <person name="Benocci T."/>
            <person name="Peng M."/>
            <person name="Battaglia E."/>
            <person name="Haridas S."/>
            <person name="Andreopoulos W."/>
            <person name="Labutti K."/>
            <person name="Pangilinan J."/>
            <person name="Floch G.L."/>
            <person name="Makela M.R."/>
            <person name="Henrissat B."/>
            <person name="Grigoriev I.V."/>
            <person name="Crouch J.A."/>
            <person name="De Vries R.P."/>
            <person name="Sukno S.A."/>
            <person name="Thon M.R."/>
        </authorList>
    </citation>
    <scope>NUCLEOTIDE SEQUENCE</scope>
    <source>
        <strain evidence="2">CBS 193.32</strain>
    </source>
</reference>
<protein>
    <recommendedName>
        <fullName evidence="4">Secreted protein</fullName>
    </recommendedName>
</protein>
<feature type="signal peptide" evidence="1">
    <location>
        <begin position="1"/>
        <end position="21"/>
    </location>
</feature>
<evidence type="ECO:0008006" key="4">
    <source>
        <dbReference type="Google" id="ProtNLM"/>
    </source>
</evidence>
<gene>
    <name evidence="2" type="ORF">BDP55DRAFT_728820</name>
</gene>
<dbReference type="GeneID" id="85464016"/>
<proteinExistence type="predicted"/>
<dbReference type="EMBL" id="JAHMHR010000021">
    <property type="protein sequence ID" value="KAK1675525.1"/>
    <property type="molecule type" value="Genomic_DNA"/>
</dbReference>